<dbReference type="Proteomes" id="UP000613002">
    <property type="component" value="Unassembled WGS sequence"/>
</dbReference>
<reference evidence="1 2" key="1">
    <citation type="submission" date="2020-08" db="EMBL/GenBank/DDBJ databases">
        <title>Genomic Encyclopedia of Type Strains, Phase IV (KMG-IV): sequencing the most valuable type-strain genomes for metagenomic binning, comparative biology and taxonomic classification.</title>
        <authorList>
            <person name="Goeker M."/>
        </authorList>
    </citation>
    <scope>NUCLEOTIDE SEQUENCE [LARGE SCALE GENOMIC DNA]</scope>
    <source>
        <strain evidence="1 2">DSM 14590</strain>
    </source>
</reference>
<gene>
    <name evidence="1" type="ORF">HNR78_000678</name>
</gene>
<proteinExistence type="predicted"/>
<name>A0AA89NI40_9BACL</name>
<dbReference type="AlphaFoldDB" id="A0AA89NI40"/>
<keyword evidence="2" id="KW-1185">Reference proteome</keyword>
<evidence type="ECO:0000313" key="2">
    <source>
        <dbReference type="Proteomes" id="UP000613002"/>
    </source>
</evidence>
<accession>A0AA89NI40</accession>
<evidence type="ECO:0000313" key="1">
    <source>
        <dbReference type="EMBL" id="MBB3867801.1"/>
    </source>
</evidence>
<sequence>MLKKLLIDMFSEGFLNKYDLSNFSLTDRIFGYHFL</sequence>
<protein>
    <submittedName>
        <fullName evidence="1">Uncharacterized protein</fullName>
    </submittedName>
</protein>
<dbReference type="EMBL" id="JACICZ010000002">
    <property type="protein sequence ID" value="MBB3867801.1"/>
    <property type="molecule type" value="Genomic_DNA"/>
</dbReference>
<organism evidence="1 2">
    <name type="scientific">Parageobacillus toebii NBRC 107807</name>
    <dbReference type="NCBI Taxonomy" id="1223503"/>
    <lineage>
        <taxon>Bacteria</taxon>
        <taxon>Bacillati</taxon>
        <taxon>Bacillota</taxon>
        <taxon>Bacilli</taxon>
        <taxon>Bacillales</taxon>
        <taxon>Anoxybacillaceae</taxon>
        <taxon>Parageobacillus</taxon>
    </lineage>
</organism>
<comment type="caution">
    <text evidence="1">The sequence shown here is derived from an EMBL/GenBank/DDBJ whole genome shotgun (WGS) entry which is preliminary data.</text>
</comment>